<proteinExistence type="predicted"/>
<dbReference type="PANTHER" id="PTHR33710:SF77">
    <property type="entry name" value="DNASE I-LIKE SUPERFAMILY PROTEIN"/>
    <property type="match status" value="1"/>
</dbReference>
<protein>
    <submittedName>
        <fullName evidence="2">Uncharacterized protein</fullName>
    </submittedName>
</protein>
<dbReference type="RefSeq" id="XP_071928101.1">
    <property type="nucleotide sequence ID" value="XM_072072000.1"/>
</dbReference>
<name>A0ABM4W8I3_COFAR</name>
<keyword evidence="1" id="KW-1185">Reference proteome</keyword>
<dbReference type="Gene3D" id="3.60.10.10">
    <property type="entry name" value="Endonuclease/exonuclease/phosphatase"/>
    <property type="match status" value="1"/>
</dbReference>
<evidence type="ECO:0000313" key="2">
    <source>
        <dbReference type="RefSeq" id="XP_071928101.1"/>
    </source>
</evidence>
<dbReference type="PANTHER" id="PTHR33710">
    <property type="entry name" value="BNAC02G09200D PROTEIN"/>
    <property type="match status" value="1"/>
</dbReference>
<sequence>MVYLRGLQCGYLSPRKEEGRPFGTSEGLELMSFMEDAEVFDVGFSGSSFTWCNNRHGMARIWNRLDRLLVNVECSDLPSTISVSHLARHPSDHAPLRISFALRTDNKPHAFCFLNVWTSKASLLDVIRTAWQWEQQGSPMKEWNKHTLGNIFDASHEAEATVRRAEARLEIEGSDVAQVELHMAQAQFNHVLSVEEQFWRQKARVKWLRQGDCNSKFFHAVLQ</sequence>
<evidence type="ECO:0000313" key="1">
    <source>
        <dbReference type="Proteomes" id="UP001652660"/>
    </source>
</evidence>
<dbReference type="SUPFAM" id="SSF56219">
    <property type="entry name" value="DNase I-like"/>
    <property type="match status" value="1"/>
</dbReference>
<organism evidence="1 2">
    <name type="scientific">Coffea arabica</name>
    <name type="common">Arabian coffee</name>
    <dbReference type="NCBI Taxonomy" id="13443"/>
    <lineage>
        <taxon>Eukaryota</taxon>
        <taxon>Viridiplantae</taxon>
        <taxon>Streptophyta</taxon>
        <taxon>Embryophyta</taxon>
        <taxon>Tracheophyta</taxon>
        <taxon>Spermatophyta</taxon>
        <taxon>Magnoliopsida</taxon>
        <taxon>eudicotyledons</taxon>
        <taxon>Gunneridae</taxon>
        <taxon>Pentapetalae</taxon>
        <taxon>asterids</taxon>
        <taxon>lamiids</taxon>
        <taxon>Gentianales</taxon>
        <taxon>Rubiaceae</taxon>
        <taxon>Ixoroideae</taxon>
        <taxon>Gardenieae complex</taxon>
        <taxon>Bertiereae - Coffeeae clade</taxon>
        <taxon>Coffeeae</taxon>
        <taxon>Coffea</taxon>
    </lineage>
</organism>
<gene>
    <name evidence="2" type="primary">LOC140021235</name>
</gene>
<accession>A0ABM4W8I3</accession>
<dbReference type="Proteomes" id="UP001652660">
    <property type="component" value="Chromosome 11e"/>
</dbReference>
<dbReference type="InterPro" id="IPR036691">
    <property type="entry name" value="Endo/exonu/phosph_ase_sf"/>
</dbReference>
<reference evidence="2" key="1">
    <citation type="submission" date="2025-08" db="UniProtKB">
        <authorList>
            <consortium name="RefSeq"/>
        </authorList>
    </citation>
    <scope>IDENTIFICATION</scope>
    <source>
        <tissue evidence="2">Leaves</tissue>
    </source>
</reference>
<dbReference type="GeneID" id="140021235"/>